<dbReference type="AlphaFoldDB" id="A0A131Z7B9"/>
<reference evidence="2" key="1">
    <citation type="journal article" date="2016" name="Ticks Tick Borne Dis.">
        <title>De novo assembly and annotation of the salivary gland transcriptome of Rhipicephalus appendiculatus male and female ticks during blood feeding.</title>
        <authorList>
            <person name="de Castro M.H."/>
            <person name="de Klerk D."/>
            <person name="Pienaar R."/>
            <person name="Latif A.A."/>
            <person name="Rees D.J."/>
            <person name="Mans B.J."/>
        </authorList>
    </citation>
    <scope>NUCLEOTIDE SEQUENCE</scope>
    <source>
        <tissue evidence="2">Salivary glands</tissue>
    </source>
</reference>
<accession>A0A131Z7B9</accession>
<evidence type="ECO:0000313" key="2">
    <source>
        <dbReference type="EMBL" id="JAP87187.1"/>
    </source>
</evidence>
<organism evidence="2">
    <name type="scientific">Rhipicephalus appendiculatus</name>
    <name type="common">Brown ear tick</name>
    <dbReference type="NCBI Taxonomy" id="34631"/>
    <lineage>
        <taxon>Eukaryota</taxon>
        <taxon>Metazoa</taxon>
        <taxon>Ecdysozoa</taxon>
        <taxon>Arthropoda</taxon>
        <taxon>Chelicerata</taxon>
        <taxon>Arachnida</taxon>
        <taxon>Acari</taxon>
        <taxon>Parasitiformes</taxon>
        <taxon>Ixodida</taxon>
        <taxon>Ixodoidea</taxon>
        <taxon>Ixodidae</taxon>
        <taxon>Rhipicephalinae</taxon>
        <taxon>Rhipicephalus</taxon>
        <taxon>Rhipicephalus</taxon>
    </lineage>
</organism>
<protein>
    <submittedName>
        <fullName evidence="2">Uncharacterized protein</fullName>
    </submittedName>
</protein>
<dbReference type="EMBL" id="GEDV01001370">
    <property type="protein sequence ID" value="JAP87187.1"/>
    <property type="molecule type" value="Transcribed_RNA"/>
</dbReference>
<proteinExistence type="predicted"/>
<feature type="region of interest" description="Disordered" evidence="1">
    <location>
        <begin position="62"/>
        <end position="87"/>
    </location>
</feature>
<evidence type="ECO:0000256" key="1">
    <source>
        <dbReference type="SAM" id="MobiDB-lite"/>
    </source>
</evidence>
<sequence>QVGAPLGWWWWWYVTVVVVVGRGAAAGGGTRACVQQTGQPRAHTHTQPHAGEHMVQTHSKTLANTHTDNHSRHNQPHPSCMGTLDQQ</sequence>
<feature type="non-terminal residue" evidence="2">
    <location>
        <position position="1"/>
    </location>
</feature>
<name>A0A131Z7B9_RHIAP</name>